<evidence type="ECO:0000313" key="1">
    <source>
        <dbReference type="EMBL" id="EYC18538.1"/>
    </source>
</evidence>
<comment type="caution">
    <text evidence="1">The sequence shown here is derived from an EMBL/GenBank/DDBJ whole genome shotgun (WGS) entry which is preliminary data.</text>
</comment>
<keyword evidence="2" id="KW-1185">Reference proteome</keyword>
<organism evidence="1 2">
    <name type="scientific">Ancylostoma ceylanicum</name>
    <dbReference type="NCBI Taxonomy" id="53326"/>
    <lineage>
        <taxon>Eukaryota</taxon>
        <taxon>Metazoa</taxon>
        <taxon>Ecdysozoa</taxon>
        <taxon>Nematoda</taxon>
        <taxon>Chromadorea</taxon>
        <taxon>Rhabditida</taxon>
        <taxon>Rhabditina</taxon>
        <taxon>Rhabditomorpha</taxon>
        <taxon>Strongyloidea</taxon>
        <taxon>Ancylostomatidae</taxon>
        <taxon>Ancylostomatinae</taxon>
        <taxon>Ancylostoma</taxon>
    </lineage>
</organism>
<dbReference type="EMBL" id="JARK01001363">
    <property type="protein sequence ID" value="EYC18538.1"/>
    <property type="molecule type" value="Genomic_DNA"/>
</dbReference>
<sequence length="70" mass="7874">MQLQRSTKNGDAMIGDNRGMKRFSSQANVPFQIFRAKSFGLHNFGPLASTYYFATVVAETPLVAKMTKHY</sequence>
<gene>
    <name evidence="1" type="primary">Acey_s0027.g1575</name>
    <name evidence="1" type="ORF">Y032_0027g1575</name>
</gene>
<evidence type="ECO:0000313" key="2">
    <source>
        <dbReference type="Proteomes" id="UP000024635"/>
    </source>
</evidence>
<reference evidence="2" key="1">
    <citation type="journal article" date="2015" name="Nat. Genet.">
        <title>The genome and transcriptome of the zoonotic hookworm Ancylostoma ceylanicum identify infection-specific gene families.</title>
        <authorList>
            <person name="Schwarz E.M."/>
            <person name="Hu Y."/>
            <person name="Antoshechkin I."/>
            <person name="Miller M.M."/>
            <person name="Sternberg P.W."/>
            <person name="Aroian R.V."/>
        </authorList>
    </citation>
    <scope>NUCLEOTIDE SEQUENCE</scope>
    <source>
        <strain evidence="2">HY135</strain>
    </source>
</reference>
<proteinExistence type="predicted"/>
<protein>
    <submittedName>
        <fullName evidence="1">Uncharacterized protein</fullName>
    </submittedName>
</protein>
<accession>A0A016UVT8</accession>
<dbReference type="AlphaFoldDB" id="A0A016UVT8"/>
<name>A0A016UVT8_9BILA</name>
<dbReference type="Proteomes" id="UP000024635">
    <property type="component" value="Unassembled WGS sequence"/>
</dbReference>